<keyword evidence="4" id="KW-0804">Transcription</keyword>
<evidence type="ECO:0000256" key="1">
    <source>
        <dbReference type="ARBA" id="ARBA00011046"/>
    </source>
</evidence>
<evidence type="ECO:0000256" key="2">
    <source>
        <dbReference type="ARBA" id="ARBA00023015"/>
    </source>
</evidence>
<protein>
    <submittedName>
        <fullName evidence="6">Penicillinase repressor</fullName>
    </submittedName>
</protein>
<sequence>MSFEPDINTFRTDRPGIRKVLGDLEAEIMELVWQRPIDQGTTVRDIFEVLYARRHLAYTTVMNTMTRLAKKQLLRVEKREHGYIYYPTSTQQEFVSRFVGRILEDLFVSFSGETMESIKALQGQGKPNQAQQMLDEITRRRTQEEGQ</sequence>
<dbReference type="SUPFAM" id="SSF46785">
    <property type="entry name" value="Winged helix' DNA-binding domain"/>
    <property type="match status" value="1"/>
</dbReference>
<comment type="similarity">
    <text evidence="1">Belongs to the BlaI transcriptional regulatory family.</text>
</comment>
<proteinExistence type="inferred from homology"/>
<dbReference type="InterPro" id="IPR005650">
    <property type="entry name" value="BlaI_family"/>
</dbReference>
<dbReference type="GO" id="GO:0045892">
    <property type="term" value="P:negative regulation of DNA-templated transcription"/>
    <property type="evidence" value="ECO:0007669"/>
    <property type="project" value="InterPro"/>
</dbReference>
<dbReference type="InterPro" id="IPR036388">
    <property type="entry name" value="WH-like_DNA-bd_sf"/>
</dbReference>
<dbReference type="EMBL" id="BNJK01000001">
    <property type="protein sequence ID" value="GHO94671.1"/>
    <property type="molecule type" value="Genomic_DNA"/>
</dbReference>
<keyword evidence="2" id="KW-0805">Transcription regulation</keyword>
<gene>
    <name evidence="6" type="ORF">KSF_047190</name>
</gene>
<reference evidence="6" key="1">
    <citation type="submission" date="2020-10" db="EMBL/GenBank/DDBJ databases">
        <title>Taxonomic study of unclassified bacteria belonging to the class Ktedonobacteria.</title>
        <authorList>
            <person name="Yabe S."/>
            <person name="Wang C.M."/>
            <person name="Zheng Y."/>
            <person name="Sakai Y."/>
            <person name="Cavaletti L."/>
            <person name="Monciardini P."/>
            <person name="Donadio S."/>
        </authorList>
    </citation>
    <scope>NUCLEOTIDE SEQUENCE</scope>
    <source>
        <strain evidence="6">ID150040</strain>
    </source>
</reference>
<dbReference type="AlphaFoldDB" id="A0A8J3ISU8"/>
<dbReference type="Pfam" id="PF03965">
    <property type="entry name" value="Penicillinase_R"/>
    <property type="match status" value="1"/>
</dbReference>
<evidence type="ECO:0000256" key="3">
    <source>
        <dbReference type="ARBA" id="ARBA00023125"/>
    </source>
</evidence>
<accession>A0A8J3ISU8</accession>
<comment type="caution">
    <text evidence="6">The sequence shown here is derived from an EMBL/GenBank/DDBJ whole genome shotgun (WGS) entry which is preliminary data.</text>
</comment>
<keyword evidence="7" id="KW-1185">Reference proteome</keyword>
<evidence type="ECO:0000256" key="5">
    <source>
        <dbReference type="SAM" id="MobiDB-lite"/>
    </source>
</evidence>
<dbReference type="Gene3D" id="1.10.10.10">
    <property type="entry name" value="Winged helix-like DNA-binding domain superfamily/Winged helix DNA-binding domain"/>
    <property type="match status" value="1"/>
</dbReference>
<evidence type="ECO:0000313" key="7">
    <source>
        <dbReference type="Proteomes" id="UP000597444"/>
    </source>
</evidence>
<feature type="region of interest" description="Disordered" evidence="5">
    <location>
        <begin position="120"/>
        <end position="147"/>
    </location>
</feature>
<dbReference type="RefSeq" id="WP_220205385.1">
    <property type="nucleotide sequence ID" value="NZ_BNJK01000001.1"/>
</dbReference>
<organism evidence="6 7">
    <name type="scientific">Reticulibacter mediterranei</name>
    <dbReference type="NCBI Taxonomy" id="2778369"/>
    <lineage>
        <taxon>Bacteria</taxon>
        <taxon>Bacillati</taxon>
        <taxon>Chloroflexota</taxon>
        <taxon>Ktedonobacteria</taxon>
        <taxon>Ktedonobacterales</taxon>
        <taxon>Reticulibacteraceae</taxon>
        <taxon>Reticulibacter</taxon>
    </lineage>
</organism>
<dbReference type="Proteomes" id="UP000597444">
    <property type="component" value="Unassembled WGS sequence"/>
</dbReference>
<dbReference type="InterPro" id="IPR036390">
    <property type="entry name" value="WH_DNA-bd_sf"/>
</dbReference>
<evidence type="ECO:0000313" key="6">
    <source>
        <dbReference type="EMBL" id="GHO94671.1"/>
    </source>
</evidence>
<evidence type="ECO:0000256" key="4">
    <source>
        <dbReference type="ARBA" id="ARBA00023163"/>
    </source>
</evidence>
<feature type="compositionally biased region" description="Basic and acidic residues" evidence="5">
    <location>
        <begin position="136"/>
        <end position="147"/>
    </location>
</feature>
<name>A0A8J3ISU8_9CHLR</name>
<keyword evidence="3" id="KW-0238">DNA-binding</keyword>
<dbReference type="GO" id="GO:0003677">
    <property type="term" value="F:DNA binding"/>
    <property type="evidence" value="ECO:0007669"/>
    <property type="project" value="UniProtKB-KW"/>
</dbReference>